<dbReference type="EMBL" id="LUCM01000267">
    <property type="protein sequence ID" value="KAA0200820.1"/>
    <property type="molecule type" value="Genomic_DNA"/>
</dbReference>
<dbReference type="PANTHER" id="PTHR43157">
    <property type="entry name" value="PHOSPHATIDYLINOSITOL-GLYCAN BIOSYNTHESIS CLASS F PROTEIN-RELATED"/>
    <property type="match status" value="1"/>
</dbReference>
<dbReference type="OrthoDB" id="191139at2759"/>
<dbReference type="SUPFAM" id="SSF51735">
    <property type="entry name" value="NAD(P)-binding Rossmann-fold domains"/>
    <property type="match status" value="1"/>
</dbReference>
<dbReference type="PROSITE" id="PS00061">
    <property type="entry name" value="ADH_SHORT"/>
    <property type="match status" value="1"/>
</dbReference>
<organism evidence="3 4">
    <name type="scientific">Fasciolopsis buskii</name>
    <dbReference type="NCBI Taxonomy" id="27845"/>
    <lineage>
        <taxon>Eukaryota</taxon>
        <taxon>Metazoa</taxon>
        <taxon>Spiralia</taxon>
        <taxon>Lophotrochozoa</taxon>
        <taxon>Platyhelminthes</taxon>
        <taxon>Trematoda</taxon>
        <taxon>Digenea</taxon>
        <taxon>Plagiorchiida</taxon>
        <taxon>Echinostomata</taxon>
        <taxon>Echinostomatoidea</taxon>
        <taxon>Fasciolidae</taxon>
        <taxon>Fasciolopsis</taxon>
    </lineage>
</organism>
<comment type="similarity">
    <text evidence="2">Belongs to the short-chain dehydrogenases/reductases (SDR) family.</text>
</comment>
<evidence type="ECO:0000256" key="2">
    <source>
        <dbReference type="RuleBase" id="RU000363"/>
    </source>
</evidence>
<dbReference type="InterPro" id="IPR020904">
    <property type="entry name" value="Sc_DH/Rdtase_CS"/>
</dbReference>
<dbReference type="PRINTS" id="PR00081">
    <property type="entry name" value="GDHRDH"/>
</dbReference>
<dbReference type="PRINTS" id="PR00080">
    <property type="entry name" value="SDRFAMILY"/>
</dbReference>
<dbReference type="PANTHER" id="PTHR43157:SF31">
    <property type="entry name" value="PHOSPHATIDYLINOSITOL-GLYCAN BIOSYNTHESIS CLASS F PROTEIN"/>
    <property type="match status" value="1"/>
</dbReference>
<dbReference type="InterPro" id="IPR002347">
    <property type="entry name" value="SDR_fam"/>
</dbReference>
<sequence>MTQENGLQDNNIYTGPETKGWWRPVCYIPIRLDGKIAIVTGANSGIGKSVTAELARRGAMVIMACRDLSKAQAAKEDLLDQYGQNNLDSVKKDVADASMSDVLSPIKEELVSPMNNNSFPLLKLEQIDMASCESIREFVKRIKETNKSIDYLVNNAGVLNPTYEESADGHELHLAVNYLGPVLLTELLLPLMQKAPQARIVNVSSMLHFNGSLYKPTLHLVGADYGPYVAYNQSKLALTMYTVELGNRLKDTNVVAVSLHPGTVKTELTRNSNTLMDKMFSAFLRPQEITPWEAAQTIMHALLRRKPQNGGYYDNYEKDFPARLALSDKERQWLWEKTKELIHLEQPGV</sequence>
<dbReference type="Gene3D" id="3.40.50.720">
    <property type="entry name" value="NAD(P)-binding Rossmann-like Domain"/>
    <property type="match status" value="1"/>
</dbReference>
<dbReference type="InterPro" id="IPR036291">
    <property type="entry name" value="NAD(P)-bd_dom_sf"/>
</dbReference>
<comment type="caution">
    <text evidence="3">The sequence shown here is derived from an EMBL/GenBank/DDBJ whole genome shotgun (WGS) entry which is preliminary data.</text>
</comment>
<evidence type="ECO:0000256" key="1">
    <source>
        <dbReference type="ARBA" id="ARBA00023002"/>
    </source>
</evidence>
<keyword evidence="1" id="KW-0560">Oxidoreductase</keyword>
<dbReference type="AlphaFoldDB" id="A0A8E0VPL4"/>
<reference evidence="3" key="1">
    <citation type="submission" date="2019-05" db="EMBL/GenBank/DDBJ databases">
        <title>Annotation for the trematode Fasciolopsis buski.</title>
        <authorList>
            <person name="Choi Y.-J."/>
        </authorList>
    </citation>
    <scope>NUCLEOTIDE SEQUENCE</scope>
    <source>
        <strain evidence="3">HT</strain>
        <tissue evidence="3">Whole worm</tissue>
    </source>
</reference>
<proteinExistence type="inferred from homology"/>
<evidence type="ECO:0000313" key="4">
    <source>
        <dbReference type="Proteomes" id="UP000728185"/>
    </source>
</evidence>
<name>A0A8E0VPL4_9TREM</name>
<evidence type="ECO:0000313" key="3">
    <source>
        <dbReference type="EMBL" id="KAA0200820.1"/>
    </source>
</evidence>
<keyword evidence="4" id="KW-1185">Reference proteome</keyword>
<gene>
    <name evidence="3" type="ORF">FBUS_08514</name>
</gene>
<dbReference type="Proteomes" id="UP000728185">
    <property type="component" value="Unassembled WGS sequence"/>
</dbReference>
<dbReference type="Pfam" id="PF00106">
    <property type="entry name" value="adh_short"/>
    <property type="match status" value="2"/>
</dbReference>
<dbReference type="GO" id="GO:0016491">
    <property type="term" value="F:oxidoreductase activity"/>
    <property type="evidence" value="ECO:0007669"/>
    <property type="project" value="UniProtKB-KW"/>
</dbReference>
<protein>
    <submittedName>
        <fullName evidence="3">Dehydrogenase</fullName>
    </submittedName>
</protein>
<accession>A0A8E0VPL4</accession>